<accession>B4FYB4</accession>
<reference evidence="2" key="1">
    <citation type="journal article" date="2009" name="PLoS Genet.">
        <title>Sequencing, mapping, and analysis of 27,455 maize full-length cDNAs.</title>
        <authorList>
            <person name="Soderlund C."/>
            <person name="Descour A."/>
            <person name="Kudrna D."/>
            <person name="Bomhoff M."/>
            <person name="Boyd L."/>
            <person name="Currie J."/>
            <person name="Angelova A."/>
            <person name="Collura K."/>
            <person name="Wissotski M."/>
            <person name="Ashley E."/>
            <person name="Morrow D."/>
            <person name="Fernandes J."/>
            <person name="Walbot V."/>
            <person name="Yu Y."/>
        </authorList>
    </citation>
    <scope>NUCLEOTIDE SEQUENCE</scope>
    <source>
        <strain evidence="2">B73</strain>
    </source>
</reference>
<feature type="region of interest" description="Disordered" evidence="1">
    <location>
        <begin position="51"/>
        <end position="85"/>
    </location>
</feature>
<feature type="compositionally biased region" description="Low complexity" evidence="1">
    <location>
        <begin position="57"/>
        <end position="74"/>
    </location>
</feature>
<evidence type="ECO:0000313" key="2">
    <source>
        <dbReference type="EMBL" id="ACF87107.1"/>
    </source>
</evidence>
<evidence type="ECO:0000256" key="1">
    <source>
        <dbReference type="SAM" id="MobiDB-lite"/>
    </source>
</evidence>
<proteinExistence type="evidence at transcript level"/>
<name>B4FYB4_MAIZE</name>
<organism evidence="2">
    <name type="scientific">Zea mays</name>
    <name type="common">Maize</name>
    <dbReference type="NCBI Taxonomy" id="4577"/>
    <lineage>
        <taxon>Eukaryota</taxon>
        <taxon>Viridiplantae</taxon>
        <taxon>Streptophyta</taxon>
        <taxon>Embryophyta</taxon>
        <taxon>Tracheophyta</taxon>
        <taxon>Spermatophyta</taxon>
        <taxon>Magnoliopsida</taxon>
        <taxon>Liliopsida</taxon>
        <taxon>Poales</taxon>
        <taxon>Poaceae</taxon>
        <taxon>PACMAD clade</taxon>
        <taxon>Panicoideae</taxon>
        <taxon>Andropogonodae</taxon>
        <taxon>Andropogoneae</taxon>
        <taxon>Tripsacinae</taxon>
        <taxon>Zea</taxon>
    </lineage>
</organism>
<protein>
    <submittedName>
        <fullName evidence="2">Uncharacterized protein</fullName>
    </submittedName>
</protein>
<sequence length="85" mass="9584">MIVCVAVVGHQVRTLTAPLGPRVRSCRSGLMRSRRELFRRCCRTIRCTCRASRRRTTPSSSTTSSTALSTSSTSEVAKRLTRRRR</sequence>
<dbReference type="AlphaFoldDB" id="B4FYB4"/>
<dbReference type="EMBL" id="BT042102">
    <property type="protein sequence ID" value="ACF87107.1"/>
    <property type="molecule type" value="mRNA"/>
</dbReference>